<evidence type="ECO:0000256" key="4">
    <source>
        <dbReference type="SAM" id="Phobius"/>
    </source>
</evidence>
<protein>
    <recommendedName>
        <fullName evidence="7">Heme oxygenase-like protein</fullName>
    </recommendedName>
</protein>
<keyword evidence="4" id="KW-1133">Transmembrane helix</keyword>
<dbReference type="FunCoup" id="A0A2K1QWL1">
    <property type="interactions" value="51"/>
</dbReference>
<reference evidence="5 6" key="1">
    <citation type="submission" date="2017-06" db="EMBL/GenBank/DDBJ databases">
        <title>Draft genome sequence of a variant of Elsinoe murrayae.</title>
        <authorList>
            <person name="Cheng Q."/>
        </authorList>
    </citation>
    <scope>NUCLEOTIDE SEQUENCE [LARGE SCALE GENOMIC DNA]</scope>
    <source>
        <strain evidence="5 6">CQ-2017a</strain>
    </source>
</reference>
<dbReference type="GO" id="GO:0046872">
    <property type="term" value="F:metal ion binding"/>
    <property type="evidence" value="ECO:0007669"/>
    <property type="project" value="UniProtKB-KW"/>
</dbReference>
<dbReference type="InterPro" id="IPR016053">
    <property type="entry name" value="Haem_Oase-like"/>
</dbReference>
<dbReference type="Proteomes" id="UP000243797">
    <property type="component" value="Unassembled WGS sequence"/>
</dbReference>
<dbReference type="OrthoDB" id="652091at2759"/>
<dbReference type="GO" id="GO:0004392">
    <property type="term" value="F:heme oxygenase (decyclizing) activity"/>
    <property type="evidence" value="ECO:0007669"/>
    <property type="project" value="InterPro"/>
</dbReference>
<evidence type="ECO:0008006" key="7">
    <source>
        <dbReference type="Google" id="ProtNLM"/>
    </source>
</evidence>
<name>A0A2K1QWL1_9PEZI</name>
<dbReference type="Gene3D" id="1.20.910.10">
    <property type="entry name" value="Heme oxygenase-like"/>
    <property type="match status" value="1"/>
</dbReference>
<evidence type="ECO:0000313" key="6">
    <source>
        <dbReference type="Proteomes" id="UP000243797"/>
    </source>
</evidence>
<keyword evidence="6" id="KW-1185">Reference proteome</keyword>
<comment type="caution">
    <text evidence="5">The sequence shown here is derived from an EMBL/GenBank/DDBJ whole genome shotgun (WGS) entry which is preliminary data.</text>
</comment>
<keyword evidence="2" id="KW-0479">Metal-binding</keyword>
<evidence type="ECO:0000256" key="1">
    <source>
        <dbReference type="ARBA" id="ARBA00022617"/>
    </source>
</evidence>
<evidence type="ECO:0000256" key="3">
    <source>
        <dbReference type="ARBA" id="ARBA00023004"/>
    </source>
</evidence>
<keyword evidence="4" id="KW-0812">Transmembrane</keyword>
<accession>A0A2K1QWL1</accession>
<evidence type="ECO:0000256" key="2">
    <source>
        <dbReference type="ARBA" id="ARBA00022723"/>
    </source>
</evidence>
<evidence type="ECO:0000313" key="5">
    <source>
        <dbReference type="EMBL" id="PNS19399.1"/>
    </source>
</evidence>
<dbReference type="SUPFAM" id="SSF48613">
    <property type="entry name" value="Heme oxygenase-like"/>
    <property type="match status" value="1"/>
</dbReference>
<keyword evidence="4" id="KW-0472">Membrane</keyword>
<dbReference type="CDD" id="cd19165">
    <property type="entry name" value="HemeO"/>
    <property type="match status" value="1"/>
</dbReference>
<organism evidence="5 6">
    <name type="scientific">Sphaceloma murrayae</name>
    <dbReference type="NCBI Taxonomy" id="2082308"/>
    <lineage>
        <taxon>Eukaryota</taxon>
        <taxon>Fungi</taxon>
        <taxon>Dikarya</taxon>
        <taxon>Ascomycota</taxon>
        <taxon>Pezizomycotina</taxon>
        <taxon>Dothideomycetes</taxon>
        <taxon>Dothideomycetidae</taxon>
        <taxon>Myriangiales</taxon>
        <taxon>Elsinoaceae</taxon>
        <taxon>Sphaceloma</taxon>
    </lineage>
</organism>
<dbReference type="PANTHER" id="PTHR10720">
    <property type="entry name" value="HEME OXYGENASE"/>
    <property type="match status" value="1"/>
</dbReference>
<dbReference type="GO" id="GO:0006788">
    <property type="term" value="P:heme oxidation"/>
    <property type="evidence" value="ECO:0007669"/>
    <property type="project" value="InterPro"/>
</dbReference>
<dbReference type="Pfam" id="PF01126">
    <property type="entry name" value="Heme_oxygenase"/>
    <property type="match status" value="1"/>
</dbReference>
<dbReference type="PANTHER" id="PTHR10720:SF0">
    <property type="entry name" value="HEME OXYGENASE"/>
    <property type="match status" value="1"/>
</dbReference>
<dbReference type="EMBL" id="NKHZ01000032">
    <property type="protein sequence ID" value="PNS19399.1"/>
    <property type="molecule type" value="Genomic_DNA"/>
</dbReference>
<sequence>MASPEEPARLLSPPPPAAAETLPFRINAATRQIHTSLNQLVTSRLLLALPPHSTTPILYLHGIHSFAQLYFTFEDTWQDLICAHLSASSPFVPPHTDGAPAPLPSEIHRSQLRTYLSTLVPPTLWRTQRLEADIARLSSRFDITLPDRTQDGLVQELNTHIQTEVAAKPHLLLAYSWVLYMAIFSGGRWIRAQMREAGAQFWGHEDVGTEHGDTGSDEGIELFCFDGKEDGEDIKRFFKEKFAQADDVLTEEEKGDVVLEAGWIFAACVRMVEDLDLRLGTMERHHLDVKRAQPASTRGKEHRRDERGLPEVMRQFLPSENLHNPTIYPGTYITKGLDPFATMLAIAIGLGGWYVLHSWGVIGQGLLSKI</sequence>
<dbReference type="AlphaFoldDB" id="A0A2K1QWL1"/>
<dbReference type="InterPro" id="IPR016084">
    <property type="entry name" value="Haem_Oase-like_multi-hlx"/>
</dbReference>
<gene>
    <name evidence="5" type="ORF">CAC42_2576</name>
</gene>
<dbReference type="InParanoid" id="A0A2K1QWL1"/>
<feature type="transmembrane region" description="Helical" evidence="4">
    <location>
        <begin position="340"/>
        <end position="362"/>
    </location>
</feature>
<dbReference type="STRING" id="2082308.A0A2K1QWL1"/>
<proteinExistence type="predicted"/>
<keyword evidence="1" id="KW-0349">Heme</keyword>
<keyword evidence="3" id="KW-0408">Iron</keyword>
<dbReference type="InterPro" id="IPR002051">
    <property type="entry name" value="Haem_Oase"/>
</dbReference>